<keyword evidence="7" id="KW-0472">Membrane</keyword>
<evidence type="ECO:0000256" key="4">
    <source>
        <dbReference type="ARBA" id="ARBA00022679"/>
    </source>
</evidence>
<dbReference type="Gene3D" id="6.10.340.10">
    <property type="match status" value="1"/>
</dbReference>
<evidence type="ECO:0000256" key="5">
    <source>
        <dbReference type="ARBA" id="ARBA00022777"/>
    </source>
</evidence>
<keyword evidence="3" id="KW-0597">Phosphoprotein</keyword>
<gene>
    <name evidence="9" type="ORF">ACFSCY_18930</name>
</gene>
<keyword evidence="9" id="KW-0547">Nucleotide-binding</keyword>
<dbReference type="InterPro" id="IPR036890">
    <property type="entry name" value="HATPase_C_sf"/>
</dbReference>
<dbReference type="Proteomes" id="UP001597145">
    <property type="component" value="Unassembled WGS sequence"/>
</dbReference>
<keyword evidence="7" id="KW-1133">Transmembrane helix</keyword>
<keyword evidence="5" id="KW-0418">Kinase</keyword>
<dbReference type="RefSeq" id="WP_343978745.1">
    <property type="nucleotide sequence ID" value="NZ_BAAAJG010000010.1"/>
</dbReference>
<organism evidence="9 10">
    <name type="scientific">Pseudonocardia aurantiaca</name>
    <dbReference type="NCBI Taxonomy" id="75290"/>
    <lineage>
        <taxon>Bacteria</taxon>
        <taxon>Bacillati</taxon>
        <taxon>Actinomycetota</taxon>
        <taxon>Actinomycetes</taxon>
        <taxon>Pseudonocardiales</taxon>
        <taxon>Pseudonocardiaceae</taxon>
        <taxon>Pseudonocardia</taxon>
    </lineage>
</organism>
<dbReference type="InterPro" id="IPR003594">
    <property type="entry name" value="HATPase_dom"/>
</dbReference>
<evidence type="ECO:0000313" key="10">
    <source>
        <dbReference type="Proteomes" id="UP001597145"/>
    </source>
</evidence>
<dbReference type="EC" id="2.7.13.3" evidence="2"/>
<evidence type="ECO:0000256" key="7">
    <source>
        <dbReference type="SAM" id="Phobius"/>
    </source>
</evidence>
<proteinExistence type="predicted"/>
<dbReference type="EMBL" id="JBHUCP010000012">
    <property type="protein sequence ID" value="MFD1531514.1"/>
    <property type="molecule type" value="Genomic_DNA"/>
</dbReference>
<dbReference type="GO" id="GO:0005524">
    <property type="term" value="F:ATP binding"/>
    <property type="evidence" value="ECO:0007669"/>
    <property type="project" value="UniProtKB-KW"/>
</dbReference>
<keyword evidence="4" id="KW-0808">Transferase</keyword>
<reference evidence="10" key="1">
    <citation type="journal article" date="2019" name="Int. J. Syst. Evol. Microbiol.">
        <title>The Global Catalogue of Microorganisms (GCM) 10K type strain sequencing project: providing services to taxonomists for standard genome sequencing and annotation.</title>
        <authorList>
            <consortium name="The Broad Institute Genomics Platform"/>
            <consortium name="The Broad Institute Genome Sequencing Center for Infectious Disease"/>
            <person name="Wu L."/>
            <person name="Ma J."/>
        </authorList>
    </citation>
    <scope>NUCLEOTIDE SEQUENCE [LARGE SCALE GENOMIC DNA]</scope>
    <source>
        <strain evidence="10">JCM 12165</strain>
    </source>
</reference>
<feature type="compositionally biased region" description="Basic and acidic residues" evidence="6">
    <location>
        <begin position="644"/>
        <end position="665"/>
    </location>
</feature>
<dbReference type="Gene3D" id="3.30.565.10">
    <property type="entry name" value="Histidine kinase-like ATPase, C-terminal domain"/>
    <property type="match status" value="1"/>
</dbReference>
<dbReference type="InterPro" id="IPR050428">
    <property type="entry name" value="TCS_sensor_his_kinase"/>
</dbReference>
<evidence type="ECO:0000256" key="2">
    <source>
        <dbReference type="ARBA" id="ARBA00012438"/>
    </source>
</evidence>
<sequence>MTAVLVVVSVVLFVQLQQVTTTYDSLLASEVHSGLQARKMQVEFKKQVQEWKDILLRGFNPDDLTTYTRQFHQESDVVDALGAELAATTTDDSVRSETQQFLTEHANLNHAYEAALASFVAAGAEDPRVPDRAVRGQDRPPTDRIDGIVNRIETTIEQKTAAQRSDVVARQQVLFAVGAAALLLVLTMLGFVIAGIVRPIRALTREAYRAAHEVLPDTIGEIRSMPADAEPPQVPPIQVRSHDELGELAGALTSIQASAVQLAVDQHRAERASAEMLINLGRRNQGLLKRTLGYISELEANEREPDTLAKLFRLDHATTRIRRNAESMLVLAGAAQTRTWPRPVPIAEAVRAALSEIEDYTRVDLHHIEDAALTGAAVADLVHLIAELTENATNFSPPSTRVSIVGQHIPDGYRTRVIDQGVGMTHAELAEANGRIARAATGRADSALLGLYVVGRLAARRGVAVVLEPSAGPGITATVTLPTNLLADLADAPTQANELVAQPSRQPVPKHRATPSDPRNGQAEPLIRADGLPTARPQATQAALPGAAAPVASPTLPAVAATTERIQYGIRSEGPSRPDPAPGRHREDGAVTPQNGAHIPQRVRGAQLPDLGPGPTDAPAFDAPDPNQVLSQLSALVRGVEAARAGENDTGRPDAAMRQEPESDLARQSSAGRPHRFDPKETS</sequence>
<comment type="caution">
    <text evidence="9">The sequence shown here is derived from an EMBL/GenBank/DDBJ whole genome shotgun (WGS) entry which is preliminary data.</text>
</comment>
<feature type="region of interest" description="Disordered" evidence="6">
    <location>
        <begin position="499"/>
        <end position="525"/>
    </location>
</feature>
<accession>A0ABW4FM64</accession>
<protein>
    <recommendedName>
        <fullName evidence="2">histidine kinase</fullName>
        <ecNumber evidence="2">2.7.13.3</ecNumber>
    </recommendedName>
</protein>
<feature type="region of interest" description="Disordered" evidence="6">
    <location>
        <begin position="567"/>
        <end position="683"/>
    </location>
</feature>
<name>A0ABW4FM64_9PSEU</name>
<evidence type="ECO:0000259" key="8">
    <source>
        <dbReference type="Pfam" id="PF02518"/>
    </source>
</evidence>
<dbReference type="PANTHER" id="PTHR45436:SF5">
    <property type="entry name" value="SENSOR HISTIDINE KINASE TRCS"/>
    <property type="match status" value="1"/>
</dbReference>
<feature type="domain" description="Histidine kinase/HSP90-like ATPase" evidence="8">
    <location>
        <begin position="379"/>
        <end position="483"/>
    </location>
</feature>
<dbReference type="Pfam" id="PF02518">
    <property type="entry name" value="HATPase_c"/>
    <property type="match status" value="1"/>
</dbReference>
<feature type="transmembrane region" description="Helical" evidence="7">
    <location>
        <begin position="173"/>
        <end position="197"/>
    </location>
</feature>
<keyword evidence="7" id="KW-0812">Transmembrane</keyword>
<keyword evidence="9" id="KW-0067">ATP-binding</keyword>
<keyword evidence="10" id="KW-1185">Reference proteome</keyword>
<evidence type="ECO:0000256" key="3">
    <source>
        <dbReference type="ARBA" id="ARBA00022553"/>
    </source>
</evidence>
<feature type="compositionally biased region" description="Low complexity" evidence="6">
    <location>
        <begin position="613"/>
        <end position="626"/>
    </location>
</feature>
<evidence type="ECO:0000313" key="9">
    <source>
        <dbReference type="EMBL" id="MFD1531514.1"/>
    </source>
</evidence>
<evidence type="ECO:0000256" key="1">
    <source>
        <dbReference type="ARBA" id="ARBA00000085"/>
    </source>
</evidence>
<dbReference type="SUPFAM" id="SSF55874">
    <property type="entry name" value="ATPase domain of HSP90 chaperone/DNA topoisomerase II/histidine kinase"/>
    <property type="match status" value="1"/>
</dbReference>
<dbReference type="PANTHER" id="PTHR45436">
    <property type="entry name" value="SENSOR HISTIDINE KINASE YKOH"/>
    <property type="match status" value="1"/>
</dbReference>
<evidence type="ECO:0000256" key="6">
    <source>
        <dbReference type="SAM" id="MobiDB-lite"/>
    </source>
</evidence>
<comment type="catalytic activity">
    <reaction evidence="1">
        <text>ATP + protein L-histidine = ADP + protein N-phospho-L-histidine.</text>
        <dbReference type="EC" id="2.7.13.3"/>
    </reaction>
</comment>